<dbReference type="Gene3D" id="1.10.287.1120">
    <property type="entry name" value="Bipartite methylase S protein"/>
    <property type="match status" value="1"/>
</dbReference>
<evidence type="ECO:0000259" key="6">
    <source>
        <dbReference type="Pfam" id="PF01420"/>
    </source>
</evidence>
<keyword evidence="7" id="KW-0255">Endonuclease</keyword>
<evidence type="ECO:0000313" key="7">
    <source>
        <dbReference type="EMBL" id="MDH0967243.1"/>
    </source>
</evidence>
<keyword evidence="2" id="KW-0680">Restriction system</keyword>
<comment type="caution">
    <text evidence="7">The sequence shown here is derived from an EMBL/GenBank/DDBJ whole genome shotgun (WGS) entry which is preliminary data.</text>
</comment>
<evidence type="ECO:0000256" key="5">
    <source>
        <dbReference type="SAM" id="MobiDB-lite"/>
    </source>
</evidence>
<keyword evidence="4" id="KW-0175">Coiled coil</keyword>
<dbReference type="SUPFAM" id="SSF116734">
    <property type="entry name" value="DNA methylase specificity domain"/>
    <property type="match status" value="2"/>
</dbReference>
<dbReference type="InterPro" id="IPR044946">
    <property type="entry name" value="Restrct_endonuc_typeI_TRD_sf"/>
</dbReference>
<dbReference type="GeneID" id="86978461"/>
<evidence type="ECO:0000256" key="3">
    <source>
        <dbReference type="ARBA" id="ARBA00023125"/>
    </source>
</evidence>
<name>A0AAJ1NUH6_9ENTR</name>
<feature type="domain" description="Type I restriction modification DNA specificity" evidence="6">
    <location>
        <begin position="285"/>
        <end position="466"/>
    </location>
</feature>
<dbReference type="CDD" id="cd17246">
    <property type="entry name" value="RMtype1_S_SonII-TRD2-CR2_like"/>
    <property type="match status" value="1"/>
</dbReference>
<accession>A0AAJ1NUH6</accession>
<feature type="region of interest" description="Disordered" evidence="5">
    <location>
        <begin position="1"/>
        <end position="31"/>
    </location>
</feature>
<proteinExistence type="inferred from homology"/>
<dbReference type="GO" id="GO:0003677">
    <property type="term" value="F:DNA binding"/>
    <property type="evidence" value="ECO:0007669"/>
    <property type="project" value="UniProtKB-KW"/>
</dbReference>
<feature type="compositionally biased region" description="Polar residues" evidence="5">
    <location>
        <begin position="1"/>
        <end position="14"/>
    </location>
</feature>
<dbReference type="InterPro" id="IPR000055">
    <property type="entry name" value="Restrct_endonuc_typeI_TRD"/>
</dbReference>
<sequence>MTNFSGEPLSSKTANAACGGPKGGGMDSRRNGVAEVSPKYLAEAASNAVPVGYKQTDIGVIPEDWDVSPLSRMTSLMTNGFVGTAKTHYTDSDDGVTYIQGYNVEENSFNFNGIKRVTPEFHKKNSKSCLREGDVLMVQTGDVGLVTIVPQDLEGANCHALIISRFKKETYDPQYFSYYLNSQKGRSRLKELETGTTMKHINVGDLLHFEVPYPRAKHEQTVIANALSDVDALISELEKLIAKKQAIKTATMQQLLTGRARLPQFALRDDGTPKGTKPSELGEIPEDWEVKTYGEVFTFLSTSTNSRADLSEDGDFGYVHYGDIHTEWNNKLDLNKERLPRISKNIVSSAFVMDGDLIMADASEDYEGIGKTVEVFNVGDKQLVAGLHTFLLRDKEKVLADGFRGYLHSIPAVKSSFDRLATGMKVYGISKNNLSSVCIPVPSLEEQISIATILSDMDAEIQALEQRLGKTHQIKQGMMQELLTGKTRLIKPSKEVIHE</sequence>
<organism evidence="7 8">
    <name type="scientific">Klebsiella michiganensis</name>
    <dbReference type="NCBI Taxonomy" id="1134687"/>
    <lineage>
        <taxon>Bacteria</taxon>
        <taxon>Pseudomonadati</taxon>
        <taxon>Pseudomonadota</taxon>
        <taxon>Gammaproteobacteria</taxon>
        <taxon>Enterobacterales</taxon>
        <taxon>Enterobacteriaceae</taxon>
        <taxon>Klebsiella/Raoultella group</taxon>
        <taxon>Klebsiella</taxon>
    </lineage>
</organism>
<keyword evidence="7" id="KW-0378">Hydrolase</keyword>
<feature type="domain" description="Type I restriction modification DNA specificity" evidence="6">
    <location>
        <begin position="107"/>
        <end position="247"/>
    </location>
</feature>
<evidence type="ECO:0000313" key="8">
    <source>
        <dbReference type="Proteomes" id="UP001159937"/>
    </source>
</evidence>
<evidence type="ECO:0000256" key="4">
    <source>
        <dbReference type="SAM" id="Coils"/>
    </source>
</evidence>
<dbReference type="Gene3D" id="3.90.220.20">
    <property type="entry name" value="DNA methylase specificity domains"/>
    <property type="match status" value="2"/>
</dbReference>
<evidence type="ECO:0000256" key="1">
    <source>
        <dbReference type="ARBA" id="ARBA00010923"/>
    </source>
</evidence>
<comment type="similarity">
    <text evidence="1">Belongs to the type-I restriction system S methylase family.</text>
</comment>
<evidence type="ECO:0000256" key="2">
    <source>
        <dbReference type="ARBA" id="ARBA00022747"/>
    </source>
</evidence>
<dbReference type="GO" id="GO:0004519">
    <property type="term" value="F:endonuclease activity"/>
    <property type="evidence" value="ECO:0007669"/>
    <property type="project" value="UniProtKB-KW"/>
</dbReference>
<dbReference type="AlphaFoldDB" id="A0AAJ1NUH6"/>
<dbReference type="GO" id="GO:0009307">
    <property type="term" value="P:DNA restriction-modification system"/>
    <property type="evidence" value="ECO:0007669"/>
    <property type="project" value="UniProtKB-KW"/>
</dbReference>
<dbReference type="RefSeq" id="WP_072667562.1">
    <property type="nucleotide sequence ID" value="NZ_JAOCBF010000085.1"/>
</dbReference>
<dbReference type="Pfam" id="PF01420">
    <property type="entry name" value="Methylase_S"/>
    <property type="match status" value="2"/>
</dbReference>
<dbReference type="PANTHER" id="PTHR30408">
    <property type="entry name" value="TYPE-1 RESTRICTION ENZYME ECOKI SPECIFICITY PROTEIN"/>
    <property type="match status" value="1"/>
</dbReference>
<dbReference type="Proteomes" id="UP001159937">
    <property type="component" value="Unassembled WGS sequence"/>
</dbReference>
<gene>
    <name evidence="7" type="ORF">N5C89_30860</name>
</gene>
<dbReference type="PANTHER" id="PTHR30408:SF12">
    <property type="entry name" value="TYPE I RESTRICTION ENZYME MJAVIII SPECIFICITY SUBUNIT"/>
    <property type="match status" value="1"/>
</dbReference>
<protein>
    <submittedName>
        <fullName evidence="7">Restriction endonuclease subunit S</fullName>
    </submittedName>
</protein>
<dbReference type="InterPro" id="IPR052021">
    <property type="entry name" value="Type-I_RS_S_subunit"/>
</dbReference>
<keyword evidence="3" id="KW-0238">DNA-binding</keyword>
<reference evidence="7" key="1">
    <citation type="submission" date="2022-09" db="EMBL/GenBank/DDBJ databases">
        <title>Intensive care unit water sources are persistently colonized with multi-drug resistant bacteria and are the site of extensive horizontal gene transfer of antibiotic resistance genes.</title>
        <authorList>
            <person name="Diorio-Toth L."/>
        </authorList>
    </citation>
    <scope>NUCLEOTIDE SEQUENCE</scope>
    <source>
        <strain evidence="7">GD03918</strain>
    </source>
</reference>
<dbReference type="EMBL" id="JAOCBF010000085">
    <property type="protein sequence ID" value="MDH0967243.1"/>
    <property type="molecule type" value="Genomic_DNA"/>
</dbReference>
<keyword evidence="7" id="KW-0540">Nuclease</keyword>
<feature type="coiled-coil region" evidence="4">
    <location>
        <begin position="223"/>
        <end position="250"/>
    </location>
</feature>